<gene>
    <name evidence="2" type="ORF">GPM918_LOCUS19321</name>
    <name evidence="3" type="ORF">SRO942_LOCUS19322</name>
</gene>
<dbReference type="AlphaFoldDB" id="A0A814PZ07"/>
<feature type="region of interest" description="Disordered" evidence="1">
    <location>
        <begin position="93"/>
        <end position="115"/>
    </location>
</feature>
<protein>
    <submittedName>
        <fullName evidence="2">Uncharacterized protein</fullName>
    </submittedName>
</protein>
<dbReference type="EMBL" id="CAJOBC010005825">
    <property type="protein sequence ID" value="CAF3877222.1"/>
    <property type="molecule type" value="Genomic_DNA"/>
</dbReference>
<keyword evidence="4" id="KW-1185">Reference proteome</keyword>
<proteinExistence type="predicted"/>
<feature type="compositionally biased region" description="Low complexity" evidence="1">
    <location>
        <begin position="93"/>
        <end position="110"/>
    </location>
</feature>
<evidence type="ECO:0000313" key="3">
    <source>
        <dbReference type="EMBL" id="CAF3877222.1"/>
    </source>
</evidence>
<evidence type="ECO:0000313" key="4">
    <source>
        <dbReference type="Proteomes" id="UP000663829"/>
    </source>
</evidence>
<evidence type="ECO:0000313" key="2">
    <source>
        <dbReference type="EMBL" id="CAF1112946.1"/>
    </source>
</evidence>
<dbReference type="Proteomes" id="UP000681722">
    <property type="component" value="Unassembled WGS sequence"/>
</dbReference>
<sequence>MVECFFRKPDWKTENRPVRQQILRSTYLLRRKNSKIYIVEDLTKRTLDLFHAARDAAGVSEKKMIVTRNGHVYRKVSDNSLKKVTVAEIVVTQHQQKQQQSQTGPSTSSTGDADMVLKDRLDDDLVQVISREQELASA</sequence>
<comment type="caution">
    <text evidence="2">The sequence shown here is derived from an EMBL/GenBank/DDBJ whole genome shotgun (WGS) entry which is preliminary data.</text>
</comment>
<organism evidence="2 4">
    <name type="scientific">Didymodactylos carnosus</name>
    <dbReference type="NCBI Taxonomy" id="1234261"/>
    <lineage>
        <taxon>Eukaryota</taxon>
        <taxon>Metazoa</taxon>
        <taxon>Spiralia</taxon>
        <taxon>Gnathifera</taxon>
        <taxon>Rotifera</taxon>
        <taxon>Eurotatoria</taxon>
        <taxon>Bdelloidea</taxon>
        <taxon>Philodinida</taxon>
        <taxon>Philodinidae</taxon>
        <taxon>Didymodactylos</taxon>
    </lineage>
</organism>
<accession>A0A814PZ07</accession>
<name>A0A814PZ07_9BILA</name>
<dbReference type="EMBL" id="CAJNOQ010005824">
    <property type="protein sequence ID" value="CAF1112946.1"/>
    <property type="molecule type" value="Genomic_DNA"/>
</dbReference>
<dbReference type="Proteomes" id="UP000663829">
    <property type="component" value="Unassembled WGS sequence"/>
</dbReference>
<evidence type="ECO:0000256" key="1">
    <source>
        <dbReference type="SAM" id="MobiDB-lite"/>
    </source>
</evidence>
<reference evidence="2" key="1">
    <citation type="submission" date="2021-02" db="EMBL/GenBank/DDBJ databases">
        <authorList>
            <person name="Nowell W R."/>
        </authorList>
    </citation>
    <scope>NUCLEOTIDE SEQUENCE</scope>
</reference>